<reference evidence="1" key="1">
    <citation type="journal article" date="2015" name="Nature">
        <title>Complex archaea that bridge the gap between prokaryotes and eukaryotes.</title>
        <authorList>
            <person name="Spang A."/>
            <person name="Saw J.H."/>
            <person name="Jorgensen S.L."/>
            <person name="Zaremba-Niedzwiedzka K."/>
            <person name="Martijn J."/>
            <person name="Lind A.E."/>
            <person name="van Eijk R."/>
            <person name="Schleper C."/>
            <person name="Guy L."/>
            <person name="Ettema T.J."/>
        </authorList>
    </citation>
    <scope>NUCLEOTIDE SEQUENCE</scope>
</reference>
<protein>
    <submittedName>
        <fullName evidence="1">Uncharacterized protein</fullName>
    </submittedName>
</protein>
<evidence type="ECO:0000313" key="1">
    <source>
        <dbReference type="EMBL" id="KKL17462.1"/>
    </source>
</evidence>
<proteinExistence type="predicted"/>
<dbReference type="EMBL" id="LAZR01039249">
    <property type="protein sequence ID" value="KKL17462.1"/>
    <property type="molecule type" value="Genomic_DNA"/>
</dbReference>
<dbReference type="AlphaFoldDB" id="A0A0F9BU67"/>
<sequence length="34" mass="3528">MIVGAYGTDNNSRTWSGSAYVIYGKSSSGTVNLA</sequence>
<name>A0A0F9BU67_9ZZZZ</name>
<gene>
    <name evidence="1" type="ORF">LCGC14_2485310</name>
</gene>
<accession>A0A0F9BU67</accession>
<feature type="non-terminal residue" evidence="1">
    <location>
        <position position="34"/>
    </location>
</feature>
<organism evidence="1">
    <name type="scientific">marine sediment metagenome</name>
    <dbReference type="NCBI Taxonomy" id="412755"/>
    <lineage>
        <taxon>unclassified sequences</taxon>
        <taxon>metagenomes</taxon>
        <taxon>ecological metagenomes</taxon>
    </lineage>
</organism>
<comment type="caution">
    <text evidence="1">The sequence shown here is derived from an EMBL/GenBank/DDBJ whole genome shotgun (WGS) entry which is preliminary data.</text>
</comment>